<accession>A0A0B6Z7M7</accession>
<dbReference type="AlphaFoldDB" id="A0A0B6Z7M7"/>
<dbReference type="EMBL" id="HACG01017056">
    <property type="protein sequence ID" value="CEK63921.1"/>
    <property type="molecule type" value="Transcribed_RNA"/>
</dbReference>
<proteinExistence type="predicted"/>
<protein>
    <submittedName>
        <fullName evidence="1">Uncharacterized protein</fullName>
    </submittedName>
</protein>
<gene>
    <name evidence="1" type="primary">ORF49978</name>
</gene>
<reference evidence="1" key="1">
    <citation type="submission" date="2014-12" db="EMBL/GenBank/DDBJ databases">
        <title>Insight into the proteome of Arion vulgaris.</title>
        <authorList>
            <person name="Aradska J."/>
            <person name="Bulat T."/>
            <person name="Smidak R."/>
            <person name="Sarate P."/>
            <person name="Gangsoo J."/>
            <person name="Sialana F."/>
            <person name="Bilban M."/>
            <person name="Lubec G."/>
        </authorList>
    </citation>
    <scope>NUCLEOTIDE SEQUENCE</scope>
    <source>
        <tissue evidence="1">Skin</tissue>
    </source>
</reference>
<name>A0A0B6Z7M7_9EUPU</name>
<sequence length="100" mass="11204">MTKDEKDPTLIQPAVVRSLTDLFLNTENLADEWGITEEYLVALMDVNDICSSIVQGLMNVAAVGQEIGHENLATELIKKIQMIVTDNKLISKLKIEFNKE</sequence>
<evidence type="ECO:0000313" key="1">
    <source>
        <dbReference type="EMBL" id="CEK63921.1"/>
    </source>
</evidence>
<organism evidence="1">
    <name type="scientific">Arion vulgaris</name>
    <dbReference type="NCBI Taxonomy" id="1028688"/>
    <lineage>
        <taxon>Eukaryota</taxon>
        <taxon>Metazoa</taxon>
        <taxon>Spiralia</taxon>
        <taxon>Lophotrochozoa</taxon>
        <taxon>Mollusca</taxon>
        <taxon>Gastropoda</taxon>
        <taxon>Heterobranchia</taxon>
        <taxon>Euthyneura</taxon>
        <taxon>Panpulmonata</taxon>
        <taxon>Eupulmonata</taxon>
        <taxon>Stylommatophora</taxon>
        <taxon>Helicina</taxon>
        <taxon>Arionoidea</taxon>
        <taxon>Arionidae</taxon>
        <taxon>Arion</taxon>
    </lineage>
</organism>